<sequence>MTPEDAALLARVEALAIDPDGAALSFVGRLARENGWPPAYARRVDREYRRFLFLAATASHPVTPSDAVDQAWHLHLAYTRSYWDDLCGAVLGRALHHGPTAGGRDEDRRYRTQYAATLDRYRQVFGTPPPADVWPPEVERFGGRFVRVDRGRAWVVPHSLVAPLLGVPVLAGCGLLAANSTGTNGGSAWISYAVLLVIAAVILVAIWRTPRDRRRGSGCGTSCGSDGGDSSHGGGDGCGGGGCGGD</sequence>
<keyword evidence="2" id="KW-0472">Membrane</keyword>
<keyword evidence="2" id="KW-0812">Transmembrane</keyword>
<accession>A0A7U4JA15</accession>
<feature type="region of interest" description="Disordered" evidence="1">
    <location>
        <begin position="213"/>
        <end position="246"/>
    </location>
</feature>
<feature type="compositionally biased region" description="Gly residues" evidence="1">
    <location>
        <begin position="217"/>
        <end position="246"/>
    </location>
</feature>
<keyword evidence="2" id="KW-1133">Transmembrane helix</keyword>
<feature type="transmembrane region" description="Helical" evidence="2">
    <location>
        <begin position="154"/>
        <end position="177"/>
    </location>
</feature>
<dbReference type="KEGG" id="sphi:TS85_16205"/>
<evidence type="ECO:0000256" key="1">
    <source>
        <dbReference type="SAM" id="MobiDB-lite"/>
    </source>
</evidence>
<reference evidence="3 4" key="1">
    <citation type="journal article" date="2015" name="Int. J. Syst. Evol. Microbiol.">
        <title>Sphingomonas hengshuiensis sp. nov., isolated from lake wetland.</title>
        <authorList>
            <person name="Wei S."/>
            <person name="Wang T."/>
            <person name="Liu H."/>
            <person name="Zhang C."/>
            <person name="Guo J."/>
            <person name="Wang Q."/>
            <person name="Liang K."/>
            <person name="Zhang Z."/>
        </authorList>
    </citation>
    <scope>NUCLEOTIDE SEQUENCE [LARGE SCALE GENOMIC DNA]</scope>
    <source>
        <strain evidence="3 4">WHSC-8</strain>
    </source>
</reference>
<evidence type="ECO:0000256" key="2">
    <source>
        <dbReference type="SAM" id="Phobius"/>
    </source>
</evidence>
<keyword evidence="4" id="KW-1185">Reference proteome</keyword>
<dbReference type="AlphaFoldDB" id="A0A7U4JA15"/>
<name>A0A7U4JA15_9SPHN</name>
<reference evidence="3 4" key="2">
    <citation type="submission" date="2015-02" db="EMBL/GenBank/DDBJ databases">
        <title>The complete genome of Sphingomonas hengshuiensis sp. WHSC-8 isolated from soil of Hengshui Lake.</title>
        <authorList>
            <person name="Wei S."/>
            <person name="Guo J."/>
            <person name="Su C."/>
            <person name="Wu R."/>
            <person name="Zhang Z."/>
            <person name="Liang K."/>
            <person name="Li H."/>
            <person name="Wang T."/>
            <person name="Liu H."/>
            <person name="Zhang C."/>
            <person name="Li Z."/>
            <person name="Wang Q."/>
            <person name="Meng J."/>
        </authorList>
    </citation>
    <scope>NUCLEOTIDE SEQUENCE [LARGE SCALE GENOMIC DNA]</scope>
    <source>
        <strain evidence="3 4">WHSC-8</strain>
    </source>
</reference>
<proteinExistence type="predicted"/>
<evidence type="ECO:0000313" key="4">
    <source>
        <dbReference type="Proteomes" id="UP000032300"/>
    </source>
</evidence>
<feature type="transmembrane region" description="Helical" evidence="2">
    <location>
        <begin position="189"/>
        <end position="207"/>
    </location>
</feature>
<dbReference type="EMBL" id="CP010836">
    <property type="protein sequence ID" value="AJP73007.1"/>
    <property type="molecule type" value="Genomic_DNA"/>
</dbReference>
<protein>
    <recommendedName>
        <fullName evidence="5">TIGR04222 domain-containing membrane protein</fullName>
    </recommendedName>
</protein>
<dbReference type="OrthoDB" id="196672at2"/>
<evidence type="ECO:0008006" key="5">
    <source>
        <dbReference type="Google" id="ProtNLM"/>
    </source>
</evidence>
<dbReference type="Proteomes" id="UP000032300">
    <property type="component" value="Chromosome"/>
</dbReference>
<organism evidence="3 4">
    <name type="scientific">Sphingomonas hengshuiensis</name>
    <dbReference type="NCBI Taxonomy" id="1609977"/>
    <lineage>
        <taxon>Bacteria</taxon>
        <taxon>Pseudomonadati</taxon>
        <taxon>Pseudomonadota</taxon>
        <taxon>Alphaproteobacteria</taxon>
        <taxon>Sphingomonadales</taxon>
        <taxon>Sphingomonadaceae</taxon>
        <taxon>Sphingomonas</taxon>
    </lineage>
</organism>
<gene>
    <name evidence="3" type="ORF">TS85_16205</name>
</gene>
<evidence type="ECO:0000313" key="3">
    <source>
        <dbReference type="EMBL" id="AJP73007.1"/>
    </source>
</evidence>
<dbReference type="RefSeq" id="WP_044333655.1">
    <property type="nucleotide sequence ID" value="NZ_CP010836.1"/>
</dbReference>